<name>A0A9W6WYP4_9STRA</name>
<feature type="compositionally biased region" description="Basic and acidic residues" evidence="1">
    <location>
        <begin position="99"/>
        <end position="109"/>
    </location>
</feature>
<evidence type="ECO:0000313" key="2">
    <source>
        <dbReference type="EMBL" id="GMF22985.1"/>
    </source>
</evidence>
<sequence length="178" mass="20289">MTYWSRCNHFKKALSEEDAATVVDAMVRTDDNDVVLAPSLRDADRQKEEENKDDDNQQTIISLDAQLEDLESRILASSREDCQDDNKYGGPNGSQCDPLSERNIGDREKRKAVRHQQIQHQEDAPWIITEIPSRITTPGYAALEAFQTKRWREILQLVSTVGVLGLTFLRSCNSRLLL</sequence>
<evidence type="ECO:0000256" key="1">
    <source>
        <dbReference type="SAM" id="MobiDB-lite"/>
    </source>
</evidence>
<dbReference type="OrthoDB" id="126051at2759"/>
<dbReference type="AlphaFoldDB" id="A0A9W6WYP4"/>
<keyword evidence="3" id="KW-1185">Reference proteome</keyword>
<reference evidence="2" key="1">
    <citation type="submission" date="2023-04" db="EMBL/GenBank/DDBJ databases">
        <title>Phytophthora fragariaefolia NBRC 109709.</title>
        <authorList>
            <person name="Ichikawa N."/>
            <person name="Sato H."/>
            <person name="Tonouchi N."/>
        </authorList>
    </citation>
    <scope>NUCLEOTIDE SEQUENCE</scope>
    <source>
        <strain evidence="2">NBRC 109709</strain>
    </source>
</reference>
<dbReference type="EMBL" id="BSXT01000270">
    <property type="protein sequence ID" value="GMF22985.1"/>
    <property type="molecule type" value="Genomic_DNA"/>
</dbReference>
<feature type="region of interest" description="Disordered" evidence="1">
    <location>
        <begin position="39"/>
        <end position="59"/>
    </location>
</feature>
<gene>
    <name evidence="2" type="ORF">Pfra01_000352000</name>
</gene>
<accession>A0A9W6WYP4</accession>
<organism evidence="2 3">
    <name type="scientific">Phytophthora fragariaefolia</name>
    <dbReference type="NCBI Taxonomy" id="1490495"/>
    <lineage>
        <taxon>Eukaryota</taxon>
        <taxon>Sar</taxon>
        <taxon>Stramenopiles</taxon>
        <taxon>Oomycota</taxon>
        <taxon>Peronosporomycetes</taxon>
        <taxon>Peronosporales</taxon>
        <taxon>Peronosporaceae</taxon>
        <taxon>Phytophthora</taxon>
    </lineage>
</organism>
<feature type="region of interest" description="Disordered" evidence="1">
    <location>
        <begin position="79"/>
        <end position="109"/>
    </location>
</feature>
<proteinExistence type="predicted"/>
<feature type="compositionally biased region" description="Basic and acidic residues" evidence="1">
    <location>
        <begin position="41"/>
        <end position="50"/>
    </location>
</feature>
<dbReference type="Proteomes" id="UP001165121">
    <property type="component" value="Unassembled WGS sequence"/>
</dbReference>
<protein>
    <submittedName>
        <fullName evidence="2">Unnamed protein product</fullName>
    </submittedName>
</protein>
<comment type="caution">
    <text evidence="2">The sequence shown here is derived from an EMBL/GenBank/DDBJ whole genome shotgun (WGS) entry which is preliminary data.</text>
</comment>
<evidence type="ECO:0000313" key="3">
    <source>
        <dbReference type="Proteomes" id="UP001165121"/>
    </source>
</evidence>